<name>L8H3Z9_ACACF</name>
<dbReference type="VEuPathDB" id="AmoebaDB:ACA1_112460"/>
<dbReference type="GO" id="GO:0000785">
    <property type="term" value="C:chromatin"/>
    <property type="evidence" value="ECO:0007669"/>
    <property type="project" value="TreeGrafter"/>
</dbReference>
<comment type="subcellular location">
    <subcellularLocation>
        <location evidence="1">Nucleus</location>
    </subcellularLocation>
</comment>
<keyword evidence="4" id="KW-0175">Coiled coil</keyword>
<evidence type="ECO:0000313" key="7">
    <source>
        <dbReference type="Proteomes" id="UP000011083"/>
    </source>
</evidence>
<feature type="coiled-coil region" evidence="4">
    <location>
        <begin position="93"/>
        <end position="125"/>
    </location>
</feature>
<dbReference type="OrthoDB" id="10039914at2759"/>
<gene>
    <name evidence="6" type="ORF">ACA1_112460</name>
</gene>
<feature type="region of interest" description="Disordered" evidence="5">
    <location>
        <begin position="1"/>
        <end position="80"/>
    </location>
</feature>
<evidence type="ECO:0000256" key="5">
    <source>
        <dbReference type="SAM" id="MobiDB-lite"/>
    </source>
</evidence>
<sequence length="152" mass="17416">MLKLSSKRSHDMIIDAPPPPCSPHRIQFLGSPPSPPSPFKRVRTSPAVEPQSRKHSRDESPFAPASPFNPNVAERFVPRKKQRAEEGEKLYTLEEVKRIVAQVVAERENALREEYTQTLQQKLEDQFNLFSNFAQDNIARQLRENDTCSYIG</sequence>
<proteinExistence type="inferred from homology"/>
<organism evidence="6 7">
    <name type="scientific">Acanthamoeba castellanii (strain ATCC 30010 / Neff)</name>
    <dbReference type="NCBI Taxonomy" id="1257118"/>
    <lineage>
        <taxon>Eukaryota</taxon>
        <taxon>Amoebozoa</taxon>
        <taxon>Discosea</taxon>
        <taxon>Longamoebia</taxon>
        <taxon>Centramoebida</taxon>
        <taxon>Acanthamoebidae</taxon>
        <taxon>Acanthamoeba</taxon>
    </lineage>
</organism>
<dbReference type="GO" id="GO:0005634">
    <property type="term" value="C:nucleus"/>
    <property type="evidence" value="ECO:0007669"/>
    <property type="project" value="UniProtKB-SubCell"/>
</dbReference>
<dbReference type="InterPro" id="IPR024132">
    <property type="entry name" value="Akirin"/>
</dbReference>
<evidence type="ECO:0000256" key="4">
    <source>
        <dbReference type="SAM" id="Coils"/>
    </source>
</evidence>
<reference evidence="6 7" key="1">
    <citation type="journal article" date="2013" name="Genome Biol.">
        <title>Genome of Acanthamoeba castellanii highlights extensive lateral gene transfer and early evolution of tyrosine kinase signaling.</title>
        <authorList>
            <person name="Clarke M."/>
            <person name="Lohan A.J."/>
            <person name="Liu B."/>
            <person name="Lagkouvardos I."/>
            <person name="Roy S."/>
            <person name="Zafar N."/>
            <person name="Bertelli C."/>
            <person name="Schilde C."/>
            <person name="Kianianmomeni A."/>
            <person name="Burglin T.R."/>
            <person name="Frech C."/>
            <person name="Turcotte B."/>
            <person name="Kopec K.O."/>
            <person name="Synnott J.M."/>
            <person name="Choo C."/>
            <person name="Paponov I."/>
            <person name="Finkler A."/>
            <person name="Soon Heng Tan C."/>
            <person name="Hutchins A.P."/>
            <person name="Weinmeier T."/>
            <person name="Rattei T."/>
            <person name="Chu J.S."/>
            <person name="Gimenez G."/>
            <person name="Irimia M."/>
            <person name="Rigden D.J."/>
            <person name="Fitzpatrick D.A."/>
            <person name="Lorenzo-Morales J."/>
            <person name="Bateman A."/>
            <person name="Chiu C.H."/>
            <person name="Tang P."/>
            <person name="Hegemann P."/>
            <person name="Fromm H."/>
            <person name="Raoult D."/>
            <person name="Greub G."/>
            <person name="Miranda-Saavedra D."/>
            <person name="Chen N."/>
            <person name="Nash P."/>
            <person name="Ginger M.L."/>
            <person name="Horn M."/>
            <person name="Schaap P."/>
            <person name="Caler L."/>
            <person name="Loftus B."/>
        </authorList>
    </citation>
    <scope>NUCLEOTIDE SEQUENCE [LARGE SCALE GENOMIC DNA]</scope>
    <source>
        <strain evidence="6 7">Neff</strain>
    </source>
</reference>
<evidence type="ECO:0000256" key="3">
    <source>
        <dbReference type="ARBA" id="ARBA00023242"/>
    </source>
</evidence>
<evidence type="ECO:0000256" key="2">
    <source>
        <dbReference type="ARBA" id="ARBA00005625"/>
    </source>
</evidence>
<dbReference type="RefSeq" id="XP_004342061.1">
    <property type="nucleotide sequence ID" value="XM_004342012.1"/>
</dbReference>
<evidence type="ECO:0000313" key="6">
    <source>
        <dbReference type="EMBL" id="ELR19952.1"/>
    </source>
</evidence>
<dbReference type="OMA" id="GHESEQM"/>
<protein>
    <submittedName>
        <fullName evidence="6">Protective antigen 4D8, putative</fullName>
    </submittedName>
</protein>
<dbReference type="EMBL" id="KB007926">
    <property type="protein sequence ID" value="ELR19952.1"/>
    <property type="molecule type" value="Genomic_DNA"/>
</dbReference>
<evidence type="ECO:0000256" key="1">
    <source>
        <dbReference type="ARBA" id="ARBA00004123"/>
    </source>
</evidence>
<dbReference type="GO" id="GO:0003712">
    <property type="term" value="F:transcription coregulator activity"/>
    <property type="evidence" value="ECO:0007669"/>
    <property type="project" value="TreeGrafter"/>
</dbReference>
<keyword evidence="7" id="KW-1185">Reference proteome</keyword>
<comment type="similarity">
    <text evidence="2">Belongs to the akirin family.</text>
</comment>
<dbReference type="GO" id="GO:0045944">
    <property type="term" value="P:positive regulation of transcription by RNA polymerase II"/>
    <property type="evidence" value="ECO:0007669"/>
    <property type="project" value="TreeGrafter"/>
</dbReference>
<dbReference type="PANTHER" id="PTHR13293">
    <property type="entry name" value="AKIRIN-RELATED"/>
    <property type="match status" value="1"/>
</dbReference>
<dbReference type="Proteomes" id="UP000011083">
    <property type="component" value="Unassembled WGS sequence"/>
</dbReference>
<dbReference type="STRING" id="1257118.L8H3Z9"/>
<keyword evidence="3" id="KW-0539">Nucleus</keyword>
<dbReference type="KEGG" id="acan:ACA1_112460"/>
<dbReference type="PANTHER" id="PTHR13293:SF6">
    <property type="entry name" value="AKIRIN-RELATED"/>
    <property type="match status" value="1"/>
</dbReference>
<dbReference type="GeneID" id="14920790"/>
<dbReference type="AlphaFoldDB" id="L8H3Z9"/>
<accession>L8H3Z9</accession>